<dbReference type="Gene3D" id="2.40.50.1020">
    <property type="entry name" value="LytTr DNA-binding domain"/>
    <property type="match status" value="1"/>
</dbReference>
<reference evidence="3 4" key="1">
    <citation type="submission" date="2018-10" db="EMBL/GenBank/DDBJ databases">
        <title>Ulvibacterium marinum gen. nov., sp. nov., a novel marine bacterium of the family Flavobacteriaceae, isolated from a culture of the green alga Ulva prolifera.</title>
        <authorList>
            <person name="Zhang Z."/>
        </authorList>
    </citation>
    <scope>NUCLEOTIDE SEQUENCE [LARGE SCALE GENOMIC DNA]</scope>
    <source>
        <strain evidence="3 4">CCMM003</strain>
    </source>
</reference>
<feature type="transmembrane region" description="Helical" evidence="1">
    <location>
        <begin position="124"/>
        <end position="140"/>
    </location>
</feature>
<feature type="transmembrane region" description="Helical" evidence="1">
    <location>
        <begin position="46"/>
        <end position="66"/>
    </location>
</feature>
<proteinExistence type="predicted"/>
<dbReference type="AlphaFoldDB" id="A0A3B0C7L9"/>
<keyword evidence="4" id="KW-1185">Reference proteome</keyword>
<dbReference type="InterPro" id="IPR046947">
    <property type="entry name" value="LytR-like"/>
</dbReference>
<comment type="caution">
    <text evidence="3">The sequence shown here is derived from an EMBL/GenBank/DDBJ whole genome shotgun (WGS) entry which is preliminary data.</text>
</comment>
<dbReference type="OrthoDB" id="2962330at2"/>
<evidence type="ECO:0000313" key="4">
    <source>
        <dbReference type="Proteomes" id="UP000276603"/>
    </source>
</evidence>
<evidence type="ECO:0000256" key="1">
    <source>
        <dbReference type="SAM" id="Phobius"/>
    </source>
</evidence>
<feature type="domain" description="HTH LytTR-type" evidence="2">
    <location>
        <begin position="149"/>
        <end position="246"/>
    </location>
</feature>
<protein>
    <recommendedName>
        <fullName evidence="2">HTH LytTR-type domain-containing protein</fullName>
    </recommendedName>
</protein>
<gene>
    <name evidence="3" type="ORF">D7Z94_09515</name>
</gene>
<dbReference type="GO" id="GO:0003677">
    <property type="term" value="F:DNA binding"/>
    <property type="evidence" value="ECO:0007669"/>
    <property type="project" value="InterPro"/>
</dbReference>
<dbReference type="SMART" id="SM00850">
    <property type="entry name" value="LytTR"/>
    <property type="match status" value="1"/>
</dbReference>
<dbReference type="Pfam" id="PF04397">
    <property type="entry name" value="LytTR"/>
    <property type="match status" value="1"/>
</dbReference>
<keyword evidence="1" id="KW-0472">Membrane</keyword>
<dbReference type="PANTHER" id="PTHR37299">
    <property type="entry name" value="TRANSCRIPTIONAL REGULATOR-RELATED"/>
    <property type="match status" value="1"/>
</dbReference>
<organism evidence="3 4">
    <name type="scientific">Ulvibacterium marinum</name>
    <dbReference type="NCBI Taxonomy" id="2419782"/>
    <lineage>
        <taxon>Bacteria</taxon>
        <taxon>Pseudomonadati</taxon>
        <taxon>Bacteroidota</taxon>
        <taxon>Flavobacteriia</taxon>
        <taxon>Flavobacteriales</taxon>
        <taxon>Flavobacteriaceae</taxon>
        <taxon>Ulvibacterium</taxon>
    </lineage>
</organism>
<dbReference type="GO" id="GO:0000156">
    <property type="term" value="F:phosphorelay response regulator activity"/>
    <property type="evidence" value="ECO:0007669"/>
    <property type="project" value="InterPro"/>
</dbReference>
<dbReference type="PANTHER" id="PTHR37299:SF1">
    <property type="entry name" value="STAGE 0 SPORULATION PROTEIN A HOMOLOG"/>
    <property type="match status" value="1"/>
</dbReference>
<dbReference type="InterPro" id="IPR007492">
    <property type="entry name" value="LytTR_DNA-bd_dom"/>
</dbReference>
<accession>A0A3B0C7L9</accession>
<evidence type="ECO:0000259" key="2">
    <source>
        <dbReference type="PROSITE" id="PS50930"/>
    </source>
</evidence>
<dbReference type="PROSITE" id="PS50930">
    <property type="entry name" value="HTH_LYTTR"/>
    <property type="match status" value="1"/>
</dbReference>
<dbReference type="Proteomes" id="UP000276603">
    <property type="component" value="Unassembled WGS sequence"/>
</dbReference>
<dbReference type="RefSeq" id="WP_120711327.1">
    <property type="nucleotide sequence ID" value="NZ_CANMKH010000002.1"/>
</dbReference>
<keyword evidence="1" id="KW-0812">Transmembrane</keyword>
<sequence length="246" mass="29223">MMWSLNTDRRFFYFATLVLLVVFGISLIQNVIRYQHHASYDIWTSVIYLAVSVLLFIPFMVLSFQVQKELNRRFGKWYWLTVVLFALVILFTFYLLSGILLHSLEFFDHFISEDYARYYFGREALYHLLVIFGSSLFVRLKGKKKRTTIEVNKGRKTITLRLDTVHWIEADDHYLNFYTGTDVFIKRANLGDMAKQLAPDFIRIHRKYVVNKSQIVSKEKKQRQEFILLSSGKRLKVGQSFAPVFW</sequence>
<evidence type="ECO:0000313" key="3">
    <source>
        <dbReference type="EMBL" id="RKN81170.1"/>
    </source>
</evidence>
<keyword evidence="1" id="KW-1133">Transmembrane helix</keyword>
<feature type="transmembrane region" description="Helical" evidence="1">
    <location>
        <begin position="12"/>
        <end position="34"/>
    </location>
</feature>
<name>A0A3B0C7L9_9FLAO</name>
<dbReference type="EMBL" id="RBCJ01000002">
    <property type="protein sequence ID" value="RKN81170.1"/>
    <property type="molecule type" value="Genomic_DNA"/>
</dbReference>
<feature type="transmembrane region" description="Helical" evidence="1">
    <location>
        <begin position="78"/>
        <end position="104"/>
    </location>
</feature>